<keyword evidence="2 4" id="KW-0479">Metal-binding</keyword>
<keyword evidence="4" id="KW-0464">Manganese</keyword>
<dbReference type="AlphaFoldDB" id="A0A250FQ82"/>
<evidence type="ECO:0000313" key="6">
    <source>
        <dbReference type="EMBL" id="ATA86176.1"/>
    </source>
</evidence>
<evidence type="ECO:0000256" key="2">
    <source>
        <dbReference type="ARBA" id="ARBA00022723"/>
    </source>
</evidence>
<dbReference type="Pfam" id="PF00491">
    <property type="entry name" value="Arginase"/>
    <property type="match status" value="1"/>
</dbReference>
<dbReference type="GO" id="GO:0046872">
    <property type="term" value="F:metal ion binding"/>
    <property type="evidence" value="ECO:0007669"/>
    <property type="project" value="UniProtKB-KW"/>
</dbReference>
<dbReference type="PROSITE" id="PS01053">
    <property type="entry name" value="ARGINASE_1"/>
    <property type="match status" value="1"/>
</dbReference>
<keyword evidence="3 5" id="KW-0378">Hydrolase</keyword>
<dbReference type="CDD" id="cd11593">
    <property type="entry name" value="Agmatinase-like_2"/>
    <property type="match status" value="1"/>
</dbReference>
<dbReference type="Gene3D" id="3.40.800.10">
    <property type="entry name" value="Ureohydrolase domain"/>
    <property type="match status" value="1"/>
</dbReference>
<dbReference type="GO" id="GO:0033389">
    <property type="term" value="P:putrescine biosynthetic process from arginine, via agmatine"/>
    <property type="evidence" value="ECO:0007669"/>
    <property type="project" value="TreeGrafter"/>
</dbReference>
<name>A0A250FQ82_9FLAO</name>
<comment type="similarity">
    <text evidence="1">Belongs to the arginase family. Agmatinase subfamily.</text>
</comment>
<reference evidence="7" key="1">
    <citation type="submission" date="2017-06" db="EMBL/GenBank/DDBJ databases">
        <title>Capnocytophaga spp. assemblies.</title>
        <authorList>
            <person name="Gulvik C.A."/>
        </authorList>
    </citation>
    <scope>NUCLEOTIDE SEQUENCE [LARGE SCALE GENOMIC DNA]</scope>
    <source>
        <strain evidence="7">H1496</strain>
    </source>
</reference>
<dbReference type="InterPro" id="IPR006035">
    <property type="entry name" value="Ureohydrolase"/>
</dbReference>
<dbReference type="GO" id="GO:0008783">
    <property type="term" value="F:agmatinase activity"/>
    <property type="evidence" value="ECO:0007669"/>
    <property type="project" value="TreeGrafter"/>
</dbReference>
<evidence type="ECO:0000256" key="4">
    <source>
        <dbReference type="PIRSR" id="PIRSR036979-1"/>
    </source>
</evidence>
<feature type="binding site" evidence="4">
    <location>
        <position position="212"/>
    </location>
    <ligand>
        <name>Mn(2+)</name>
        <dbReference type="ChEBI" id="CHEBI:29035"/>
        <label>1</label>
    </ligand>
</feature>
<dbReference type="EMBL" id="CP022386">
    <property type="protein sequence ID" value="ATA86176.1"/>
    <property type="molecule type" value="Genomic_DNA"/>
</dbReference>
<evidence type="ECO:0000256" key="5">
    <source>
        <dbReference type="RuleBase" id="RU003684"/>
    </source>
</evidence>
<dbReference type="InterPro" id="IPR005925">
    <property type="entry name" value="Agmatinase-rel"/>
</dbReference>
<feature type="binding site" evidence="4">
    <location>
        <position position="131"/>
    </location>
    <ligand>
        <name>Mn(2+)</name>
        <dbReference type="ChEBI" id="CHEBI:29035"/>
        <label>1</label>
    </ligand>
</feature>
<dbReference type="InterPro" id="IPR023696">
    <property type="entry name" value="Ureohydrolase_dom_sf"/>
</dbReference>
<evidence type="ECO:0000313" key="7">
    <source>
        <dbReference type="Proteomes" id="UP000217250"/>
    </source>
</evidence>
<dbReference type="RefSeq" id="WP_095909590.1">
    <property type="nucleotide sequence ID" value="NZ_CP022386.1"/>
</dbReference>
<protein>
    <submittedName>
        <fullName evidence="6">Agmatinase</fullName>
    </submittedName>
</protein>
<dbReference type="SUPFAM" id="SSF52768">
    <property type="entry name" value="Arginase/deacetylase"/>
    <property type="match status" value="1"/>
</dbReference>
<dbReference type="KEGG" id="cgh:CGC50_02805"/>
<evidence type="ECO:0000256" key="1">
    <source>
        <dbReference type="ARBA" id="ARBA00009227"/>
    </source>
</evidence>
<gene>
    <name evidence="6" type="primary">speB</name>
    <name evidence="6" type="ORF">CGC50_02805</name>
</gene>
<comment type="cofactor">
    <cofactor evidence="4">
        <name>Mn(2+)</name>
        <dbReference type="ChEBI" id="CHEBI:29035"/>
    </cofactor>
    <text evidence="4">Binds 2 manganese ions per subunit.</text>
</comment>
<evidence type="ECO:0000256" key="3">
    <source>
        <dbReference type="ARBA" id="ARBA00022801"/>
    </source>
</evidence>
<dbReference type="PIRSF" id="PIRSF036979">
    <property type="entry name" value="Arginase"/>
    <property type="match status" value="1"/>
</dbReference>
<dbReference type="Proteomes" id="UP000217250">
    <property type="component" value="Chromosome"/>
</dbReference>
<sequence>MENTYAGIPAENATYENSKVVLVTVPYDGTSTWGKGADKGPELFLDASENMELYDIETDTEPYLQGIYMAGEVSEKSSPEKMVEAVYQKTKELVKDREKLFTLIGGEHSVSIGSIRAVGEEYHNLTVLQLDAHTDLRPEYHGSKNNHACAVFEANQKHKLVQVGIRSMDAEEKQYLPHKRVFFAHEIAKNDNWIKDVLDKVSGNVYITIDLDAFDPSIAPSTGTPEPGGLQWYPTLKLLKKVFKKCNVVAFDIVELMDSPQAKPTAFLAAKLYYKMLAYYHKYNKNNKEPKKKKGK</sequence>
<dbReference type="NCBIfam" id="TIGR01230">
    <property type="entry name" value="agmatinase"/>
    <property type="match status" value="1"/>
</dbReference>
<dbReference type="PANTHER" id="PTHR11358">
    <property type="entry name" value="ARGINASE/AGMATINASE"/>
    <property type="match status" value="1"/>
</dbReference>
<accession>A0A250FQ82</accession>
<feature type="binding site" evidence="4">
    <location>
        <position position="210"/>
    </location>
    <ligand>
        <name>Mn(2+)</name>
        <dbReference type="ChEBI" id="CHEBI:29035"/>
        <label>1</label>
    </ligand>
</feature>
<proteinExistence type="inferred from homology"/>
<feature type="binding site" evidence="4">
    <location>
        <position position="135"/>
    </location>
    <ligand>
        <name>Mn(2+)</name>
        <dbReference type="ChEBI" id="CHEBI:29035"/>
        <label>1</label>
    </ligand>
</feature>
<dbReference type="PANTHER" id="PTHR11358:SF26">
    <property type="entry name" value="GUANIDINO ACID HYDROLASE, MITOCHONDRIAL"/>
    <property type="match status" value="1"/>
</dbReference>
<feature type="binding site" evidence="4">
    <location>
        <position position="108"/>
    </location>
    <ligand>
        <name>Mn(2+)</name>
        <dbReference type="ChEBI" id="CHEBI:29035"/>
        <label>1</label>
    </ligand>
</feature>
<organism evidence="6 7">
    <name type="scientific">Capnocytophaga gingivalis</name>
    <dbReference type="NCBI Taxonomy" id="1017"/>
    <lineage>
        <taxon>Bacteria</taxon>
        <taxon>Pseudomonadati</taxon>
        <taxon>Bacteroidota</taxon>
        <taxon>Flavobacteriia</taxon>
        <taxon>Flavobacteriales</taxon>
        <taxon>Flavobacteriaceae</taxon>
        <taxon>Capnocytophaga</taxon>
    </lineage>
</organism>
<dbReference type="PROSITE" id="PS51409">
    <property type="entry name" value="ARGINASE_2"/>
    <property type="match status" value="1"/>
</dbReference>
<dbReference type="GeneID" id="84807488"/>
<dbReference type="OrthoDB" id="9788689at2"/>
<feature type="binding site" evidence="4">
    <location>
        <position position="133"/>
    </location>
    <ligand>
        <name>Mn(2+)</name>
        <dbReference type="ChEBI" id="CHEBI:29035"/>
        <label>1</label>
    </ligand>
</feature>
<dbReference type="InterPro" id="IPR020855">
    <property type="entry name" value="Ureohydrolase_Mn_BS"/>
</dbReference>